<organism evidence="2 3">
    <name type="scientific">Mycobacterium tuberculosis</name>
    <dbReference type="NCBI Taxonomy" id="1773"/>
    <lineage>
        <taxon>Bacteria</taxon>
        <taxon>Bacillati</taxon>
        <taxon>Actinomycetota</taxon>
        <taxon>Actinomycetes</taxon>
        <taxon>Mycobacteriales</taxon>
        <taxon>Mycobacteriaceae</taxon>
        <taxon>Mycobacterium</taxon>
        <taxon>Mycobacterium tuberculosis complex</taxon>
    </lineage>
</organism>
<sequence>MSTKCRGPSHGLSARNSSWLKPLGGNRGSKICWANSVITSSISSWS</sequence>
<gene>
    <name evidence="2" type="ORF">ERS007739_04611</name>
</gene>
<evidence type="ECO:0000313" key="2">
    <source>
        <dbReference type="EMBL" id="CPA44609.1"/>
    </source>
</evidence>
<evidence type="ECO:0000256" key="1">
    <source>
        <dbReference type="SAM" id="MobiDB-lite"/>
    </source>
</evidence>
<feature type="region of interest" description="Disordered" evidence="1">
    <location>
        <begin position="1"/>
        <end position="28"/>
    </location>
</feature>
<comment type="caution">
    <text evidence="2">The sequence shown here is derived from an EMBL/GenBank/DDBJ whole genome shotgun (WGS) entry which is preliminary data.</text>
</comment>
<reference evidence="3" key="1">
    <citation type="submission" date="2015-03" db="EMBL/GenBank/DDBJ databases">
        <authorList>
            <consortium name="Pathogen Informatics"/>
        </authorList>
    </citation>
    <scope>NUCLEOTIDE SEQUENCE [LARGE SCALE GENOMIC DNA]</scope>
    <source>
        <strain evidence="3">N09902308</strain>
    </source>
</reference>
<proteinExistence type="predicted"/>
<dbReference type="AlphaFoldDB" id="A0A916P9M0"/>
<accession>A0A916P9M0</accession>
<protein>
    <submittedName>
        <fullName evidence="2">Uncharacterized protein</fullName>
    </submittedName>
</protein>
<evidence type="ECO:0000313" key="3">
    <source>
        <dbReference type="Proteomes" id="UP000039021"/>
    </source>
</evidence>
<name>A0A916P9M0_MYCTX</name>
<dbReference type="Proteomes" id="UP000039021">
    <property type="component" value="Unassembled WGS sequence"/>
</dbReference>
<dbReference type="EMBL" id="CSBK01002977">
    <property type="protein sequence ID" value="CPA44609.1"/>
    <property type="molecule type" value="Genomic_DNA"/>
</dbReference>